<dbReference type="STRING" id="572480.Arnit_1526"/>
<feature type="transmembrane region" description="Helical" evidence="1">
    <location>
        <begin position="29"/>
        <end position="51"/>
    </location>
</feature>
<accession>D5V615</accession>
<protein>
    <submittedName>
        <fullName evidence="2">Uncharacterized protein</fullName>
    </submittedName>
</protein>
<dbReference type="HOGENOM" id="CLU_103242_0_0_7"/>
<keyword evidence="1" id="KW-0812">Transmembrane</keyword>
<reference evidence="2 3" key="1">
    <citation type="journal article" date="2010" name="Stand. Genomic Sci.">
        <title>Complete genome sequence of Arcobacter nitrofigilis type strain (CI).</title>
        <authorList>
            <person name="Pati A."/>
            <person name="Gronow S."/>
            <person name="Lapidus A."/>
            <person name="Copeland A."/>
            <person name="Glavina Del Rio T."/>
            <person name="Nolan M."/>
            <person name="Lucas S."/>
            <person name="Tice H."/>
            <person name="Cheng J.F."/>
            <person name="Han C."/>
            <person name="Chertkov O."/>
            <person name="Bruce D."/>
            <person name="Tapia R."/>
            <person name="Goodwin L."/>
            <person name="Pitluck S."/>
            <person name="Liolios K."/>
            <person name="Ivanova N."/>
            <person name="Mavromatis K."/>
            <person name="Chen A."/>
            <person name="Palaniappan K."/>
            <person name="Land M."/>
            <person name="Hauser L."/>
            <person name="Chang Y.J."/>
            <person name="Jeffries C.D."/>
            <person name="Detter J.C."/>
            <person name="Rohde M."/>
            <person name="Goker M."/>
            <person name="Bristow J."/>
            <person name="Eisen J.A."/>
            <person name="Markowitz V."/>
            <person name="Hugenholtz P."/>
            <person name="Klenk H.P."/>
            <person name="Kyrpides N.C."/>
        </authorList>
    </citation>
    <scope>NUCLEOTIDE SEQUENCE [LARGE SCALE GENOMIC DNA]</scope>
    <source>
        <strain evidence="3">ATCC 33309 / DSM 7299 / CCUG 15893 / LMG 7604 / NCTC 12251 / CI</strain>
    </source>
</reference>
<evidence type="ECO:0000256" key="1">
    <source>
        <dbReference type="SAM" id="Phobius"/>
    </source>
</evidence>
<name>D5V615_ARCNC</name>
<feature type="transmembrane region" description="Helical" evidence="1">
    <location>
        <begin position="66"/>
        <end position="87"/>
    </location>
</feature>
<dbReference type="RefSeq" id="WP_013135327.1">
    <property type="nucleotide sequence ID" value="NC_014166.1"/>
</dbReference>
<keyword evidence="1" id="KW-0472">Membrane</keyword>
<evidence type="ECO:0000313" key="3">
    <source>
        <dbReference type="Proteomes" id="UP000000939"/>
    </source>
</evidence>
<dbReference type="AlphaFoldDB" id="D5V615"/>
<dbReference type="Proteomes" id="UP000000939">
    <property type="component" value="Chromosome"/>
</dbReference>
<evidence type="ECO:0000313" key="2">
    <source>
        <dbReference type="EMBL" id="ADG93182.1"/>
    </source>
</evidence>
<keyword evidence="3" id="KW-1185">Reference proteome</keyword>
<keyword evidence="1" id="KW-1133">Transmembrane helix</keyword>
<gene>
    <name evidence="2" type="ordered locus">Arnit_1526</name>
</gene>
<dbReference type="KEGG" id="ant:Arnit_1526"/>
<organism evidence="2 3">
    <name type="scientific">Arcobacter nitrofigilis (strain ATCC 33309 / DSM 7299 / CCUG 15893 / LMG 7604 / NCTC 12251 / CI)</name>
    <name type="common">Campylobacter nitrofigilis</name>
    <dbReference type="NCBI Taxonomy" id="572480"/>
    <lineage>
        <taxon>Bacteria</taxon>
        <taxon>Pseudomonadati</taxon>
        <taxon>Campylobacterota</taxon>
        <taxon>Epsilonproteobacteria</taxon>
        <taxon>Campylobacterales</taxon>
        <taxon>Arcobacteraceae</taxon>
        <taxon>Arcobacter</taxon>
    </lineage>
</organism>
<sequence length="234" mass="27563">MSNQIKNEQIELIPDKDGFLFEIEDYNYLLNRFCGGIAVIIIISFILFYFFDGNILAMRNEGHRGYLLVTVGGIYIIFEAIKMLIYLNKDKKEKIRFYVGYIYRTNNNLKVPLENIEEGYIGKYNIFSNKIPWRISTFSFILSLPLGLSIGLILILLGRFIYSIFKGKKYTFETNNLILLQNNYNKYCISVSLNIATKEDIEKLNQYLSQYLHTDINKMEKILYKIPEFKRNNL</sequence>
<feature type="transmembrane region" description="Helical" evidence="1">
    <location>
        <begin position="138"/>
        <end position="162"/>
    </location>
</feature>
<proteinExistence type="predicted"/>
<dbReference type="EMBL" id="CP001999">
    <property type="protein sequence ID" value="ADG93182.1"/>
    <property type="molecule type" value="Genomic_DNA"/>
</dbReference>